<organism evidence="2 3">
    <name type="scientific">Streptomyces roseirectus</name>
    <dbReference type="NCBI Taxonomy" id="2768066"/>
    <lineage>
        <taxon>Bacteria</taxon>
        <taxon>Bacillati</taxon>
        <taxon>Actinomycetota</taxon>
        <taxon>Actinomycetes</taxon>
        <taxon>Kitasatosporales</taxon>
        <taxon>Streptomycetaceae</taxon>
        <taxon>Streptomyces</taxon>
    </lineage>
</organism>
<gene>
    <name evidence="2" type="ORF">IAG44_18430</name>
</gene>
<evidence type="ECO:0000313" key="2">
    <source>
        <dbReference type="EMBL" id="QNP71221.1"/>
    </source>
</evidence>
<dbReference type="EMBL" id="CP060828">
    <property type="protein sequence ID" value="QNP71221.1"/>
    <property type="molecule type" value="Genomic_DNA"/>
</dbReference>
<reference evidence="2 3" key="1">
    <citation type="submission" date="2020-08" db="EMBL/GenBank/DDBJ databases">
        <title>A novel species.</title>
        <authorList>
            <person name="Gao J."/>
        </authorList>
    </citation>
    <scope>NUCLEOTIDE SEQUENCE [LARGE SCALE GENOMIC DNA]</scope>
    <source>
        <strain evidence="2 3">CRXT-G-22</strain>
    </source>
</reference>
<dbReference type="KEGG" id="sroi:IAG44_18430"/>
<dbReference type="RefSeq" id="WP_187748195.1">
    <property type="nucleotide sequence ID" value="NZ_CP060828.1"/>
</dbReference>
<sequence>MHYHGYLWTGSKDRFDDEALRRPPHPEPPPTPLPNDLAGQRLLHRYREVAAEFPTSDLPPIEPAHWLLKPKSVVQGTWTDPEEITAWLARQLTEYAPRFASDRHRTAAQQHALVDSAAARLRAGNDIALGFYLERPAYLHLALIVCSPNSSRPELPCPAPQMR</sequence>
<dbReference type="Proteomes" id="UP000516052">
    <property type="component" value="Chromosome"/>
</dbReference>
<protein>
    <submittedName>
        <fullName evidence="2">Uncharacterized protein</fullName>
    </submittedName>
</protein>
<evidence type="ECO:0000313" key="3">
    <source>
        <dbReference type="Proteomes" id="UP000516052"/>
    </source>
</evidence>
<feature type="compositionally biased region" description="Basic and acidic residues" evidence="1">
    <location>
        <begin position="15"/>
        <end position="25"/>
    </location>
</feature>
<name>A0A7H0IEK5_9ACTN</name>
<keyword evidence="3" id="KW-1185">Reference proteome</keyword>
<accession>A0A7H0IEK5</accession>
<evidence type="ECO:0000256" key="1">
    <source>
        <dbReference type="SAM" id="MobiDB-lite"/>
    </source>
</evidence>
<proteinExistence type="predicted"/>
<dbReference type="AlphaFoldDB" id="A0A7H0IEK5"/>
<feature type="region of interest" description="Disordered" evidence="1">
    <location>
        <begin position="15"/>
        <end position="35"/>
    </location>
</feature>